<protein>
    <submittedName>
        <fullName evidence="2">Uncharacterized protein</fullName>
    </submittedName>
</protein>
<evidence type="ECO:0000313" key="2">
    <source>
        <dbReference type="EMBL" id="MBD3921705.1"/>
    </source>
</evidence>
<name>A0ABR8N3B3_9BACL</name>
<dbReference type="EMBL" id="JACXZA010000006">
    <property type="protein sequence ID" value="MBD3921705.1"/>
    <property type="molecule type" value="Genomic_DNA"/>
</dbReference>
<proteinExistence type="predicted"/>
<keyword evidence="1" id="KW-0732">Signal</keyword>
<dbReference type="RefSeq" id="WP_191205990.1">
    <property type="nucleotide sequence ID" value="NZ_JACXZA010000006.1"/>
</dbReference>
<comment type="caution">
    <text evidence="2">The sequence shown here is derived from an EMBL/GenBank/DDBJ whole genome shotgun (WGS) entry which is preliminary data.</text>
</comment>
<sequence length="127" mass="13923">MKKKLGFLFAMCLTLILVLPASVFAATVDVNLYDSFDGKKLTLSLYAYDETHQPSSEAPTVVKATLMSGTPGYYVYQTVYLTLTSSNPSQGLYVYTSNTLPSGWTVIEITASFSMVYVGKSANYQII</sequence>
<keyword evidence="3" id="KW-1185">Reference proteome</keyword>
<feature type="chain" id="PRO_5047445842" evidence="1">
    <location>
        <begin position="26"/>
        <end position="127"/>
    </location>
</feature>
<gene>
    <name evidence="2" type="ORF">H8B09_23265</name>
</gene>
<feature type="signal peptide" evidence="1">
    <location>
        <begin position="1"/>
        <end position="25"/>
    </location>
</feature>
<reference evidence="2 3" key="1">
    <citation type="submission" date="2020-09" db="EMBL/GenBank/DDBJ databases">
        <title>Paenibacillus sp. strain PR3 16S rRNA gene Genome sequencing and assembly.</title>
        <authorList>
            <person name="Kim J."/>
        </authorList>
    </citation>
    <scope>NUCLEOTIDE SEQUENCE [LARGE SCALE GENOMIC DNA]</scope>
    <source>
        <strain evidence="2 3">PR3</strain>
    </source>
</reference>
<organism evidence="2 3">
    <name type="scientific">Paenibacillus terricola</name>
    <dbReference type="NCBI Taxonomy" id="2763503"/>
    <lineage>
        <taxon>Bacteria</taxon>
        <taxon>Bacillati</taxon>
        <taxon>Bacillota</taxon>
        <taxon>Bacilli</taxon>
        <taxon>Bacillales</taxon>
        <taxon>Paenibacillaceae</taxon>
        <taxon>Paenibacillus</taxon>
    </lineage>
</organism>
<evidence type="ECO:0000256" key="1">
    <source>
        <dbReference type="SAM" id="SignalP"/>
    </source>
</evidence>
<accession>A0ABR8N3B3</accession>
<evidence type="ECO:0000313" key="3">
    <source>
        <dbReference type="Proteomes" id="UP000609346"/>
    </source>
</evidence>
<dbReference type="Proteomes" id="UP000609346">
    <property type="component" value="Unassembled WGS sequence"/>
</dbReference>